<dbReference type="Pfam" id="PF12259">
    <property type="entry name" value="Baculo_F"/>
    <property type="match status" value="1"/>
</dbReference>
<dbReference type="InterPro" id="IPR018061">
    <property type="entry name" value="Retropepsins"/>
</dbReference>
<dbReference type="AlphaFoldDB" id="A0ABD2W9Z6"/>
<keyword evidence="3" id="KW-0472">Membrane</keyword>
<evidence type="ECO:0000256" key="1">
    <source>
        <dbReference type="ARBA" id="ARBA00022801"/>
    </source>
</evidence>
<dbReference type="Proteomes" id="UP001627154">
    <property type="component" value="Unassembled WGS sequence"/>
</dbReference>
<dbReference type="EMBL" id="JBJJXI010000123">
    <property type="protein sequence ID" value="KAL3389559.1"/>
    <property type="molecule type" value="Genomic_DNA"/>
</dbReference>
<gene>
    <name evidence="5" type="ORF">TKK_015766</name>
</gene>
<proteinExistence type="predicted"/>
<sequence>MGADFVLLNRVEIDFGSKKLTIQDKSFKLFFEDQPLLKQSKTTLANYRQPYISKLMPYIKINLYVYQAMLLLDTGAQISVIYQRVIPKGLNINSTKKLTVEDINGQSKETLGRVTIMLCEIPTIFHVVDETFDLPGDGILGVNFFHLSKAKLNFESLLLNANNYLLEINIGKTLADPYEMNLSMPPELNCDFYDSSEDNKLIELIDLIPDFCIFTIQKEKQLKDFINVDKLDETEKLHVQEILNKYSDIFHIPDHQPLEWFKTADLNTRVQKWRFKISVYDYSIVYKKGKLNVNADSLSRNVPEELTEQVVCSLTRSELKENENIQNIDENSRETVDAPRKRGRPPKNLQKPKPNIPARNPSKRVIKPPEKFDPSNYIKPPEPNPKTFEIPPSESEKSNDSDSERGSTDDEEQQSNEAQHLSDDAEQQPDEVESQPISNDVEQQLNPDNIDKLIPEIVYSKNLMHCLAGNIACFIDTKSNPCDAGAKKLAEFNKLPRITDINTNEVHIFESSKKTCHFVLCIKNEDDIAPTTCKENILFAITKLTPYEIIFGRIANLPTSLPLRESDLLPTYQGYMKDLVVRLNSLQKIAYDNLVKSKFKSKKYYDARMEGVIILCCLIVVALSSPQLYLNEKIEDNPGIYYEKTENIRYYAASWDIVVFIDTYELHKILPEMRRAIAFTTKTCKDPEITLSSLYNIPPRQPVDNLKNLQKRSVPFGFIGNAAKYLFGTLTEEDSEKYDDQIKDLQSKQLELARIGKDDSHLIHNKLNDITKRIQKEKNDIKKAMIELNKTAYYLYSLSSDYYRWSYLSDVNLALNEVESVLNLFDDTLRNLLDIISYAKVNLLHPELITPEQLHKVIRQIEDHGKDLEFPIPIDSACIEKLSNLADISLGYHDDNLIFHVNIPLLEKHITNLYKMHPLPIPQNLQGIYIATSIRPRWKYIAINEHSKVYSFLNEDDLQNCKHDKRRKVCPKKHMMIEMSSKADCEYLLLHKPSLVNFSECDVVITHEKRDTWIHLDSVNGWLYSLKENHSLLITCEKGMTYVILKGAGILQLKPKCQAKYKDISITQQEGIGESVQYFYMPHVSLNISILDPKLPEKVNLVLPSMTEEYLDDSTEIDMKEIQRRYDQLTEETSTDKLHKYTTYGSLLTLLILMIFAGIAIFIIYKLNEQYRFEIRQKTNSPLQVNVSTQSLNEMEQPRDRHFPVQLEAPETRPAPKVRQTSRRAVLVSSAVHAGHGGQDSRENHMRPAGGFHRKTRRPLGATVWLS</sequence>
<dbReference type="InterPro" id="IPR022048">
    <property type="entry name" value="Envelope_fusion-like"/>
</dbReference>
<name>A0ABD2W9Z6_9HYME</name>
<evidence type="ECO:0000313" key="5">
    <source>
        <dbReference type="EMBL" id="KAL3389559.1"/>
    </source>
</evidence>
<dbReference type="CDD" id="cd00303">
    <property type="entry name" value="retropepsin_like"/>
    <property type="match status" value="1"/>
</dbReference>
<feature type="transmembrane region" description="Helical" evidence="3">
    <location>
        <begin position="1144"/>
        <end position="1165"/>
    </location>
</feature>
<feature type="region of interest" description="Disordered" evidence="2">
    <location>
        <begin position="1233"/>
        <end position="1267"/>
    </location>
</feature>
<dbReference type="PROSITE" id="PS00141">
    <property type="entry name" value="ASP_PROTEASE"/>
    <property type="match status" value="1"/>
</dbReference>
<dbReference type="SUPFAM" id="SSF50630">
    <property type="entry name" value="Acid proteases"/>
    <property type="match status" value="1"/>
</dbReference>
<evidence type="ECO:0000256" key="3">
    <source>
        <dbReference type="SAM" id="Phobius"/>
    </source>
</evidence>
<keyword evidence="1" id="KW-0378">Hydrolase</keyword>
<evidence type="ECO:0000259" key="4">
    <source>
        <dbReference type="Pfam" id="PF00077"/>
    </source>
</evidence>
<keyword evidence="3" id="KW-0812">Transmembrane</keyword>
<feature type="compositionally biased region" description="Acidic residues" evidence="2">
    <location>
        <begin position="424"/>
        <end position="433"/>
    </location>
</feature>
<organism evidence="5 6">
    <name type="scientific">Trichogramma kaykai</name>
    <dbReference type="NCBI Taxonomy" id="54128"/>
    <lineage>
        <taxon>Eukaryota</taxon>
        <taxon>Metazoa</taxon>
        <taxon>Ecdysozoa</taxon>
        <taxon>Arthropoda</taxon>
        <taxon>Hexapoda</taxon>
        <taxon>Insecta</taxon>
        <taxon>Pterygota</taxon>
        <taxon>Neoptera</taxon>
        <taxon>Endopterygota</taxon>
        <taxon>Hymenoptera</taxon>
        <taxon>Apocrita</taxon>
        <taxon>Proctotrupomorpha</taxon>
        <taxon>Chalcidoidea</taxon>
        <taxon>Trichogrammatidae</taxon>
        <taxon>Trichogramma</taxon>
    </lineage>
</organism>
<comment type="caution">
    <text evidence="5">The sequence shown here is derived from an EMBL/GenBank/DDBJ whole genome shotgun (WGS) entry which is preliminary data.</text>
</comment>
<dbReference type="GO" id="GO:0016787">
    <property type="term" value="F:hydrolase activity"/>
    <property type="evidence" value="ECO:0007669"/>
    <property type="project" value="UniProtKB-KW"/>
</dbReference>
<evidence type="ECO:0000256" key="2">
    <source>
        <dbReference type="SAM" id="MobiDB-lite"/>
    </source>
</evidence>
<dbReference type="InterPro" id="IPR021109">
    <property type="entry name" value="Peptidase_aspartic_dom_sf"/>
</dbReference>
<reference evidence="5 6" key="1">
    <citation type="journal article" date="2024" name="bioRxiv">
        <title>A reference genome for Trichogramma kaykai: A tiny desert-dwelling parasitoid wasp with competing sex-ratio distorters.</title>
        <authorList>
            <person name="Culotta J."/>
            <person name="Lindsey A.R."/>
        </authorList>
    </citation>
    <scope>NUCLEOTIDE SEQUENCE [LARGE SCALE GENOMIC DNA]</scope>
    <source>
        <strain evidence="5 6">KSX58</strain>
    </source>
</reference>
<accession>A0ABD2W9Z6</accession>
<feature type="compositionally biased region" description="Polar residues" evidence="2">
    <location>
        <begin position="435"/>
        <end position="447"/>
    </location>
</feature>
<keyword evidence="6" id="KW-1185">Reference proteome</keyword>
<dbReference type="Pfam" id="PF00077">
    <property type="entry name" value="RVP"/>
    <property type="match status" value="1"/>
</dbReference>
<keyword evidence="3" id="KW-1133">Transmembrane helix</keyword>
<dbReference type="InterPro" id="IPR001969">
    <property type="entry name" value="Aspartic_peptidase_AS"/>
</dbReference>
<dbReference type="Gene3D" id="2.40.70.10">
    <property type="entry name" value="Acid Proteases"/>
    <property type="match status" value="1"/>
</dbReference>
<feature type="compositionally biased region" description="Basic and acidic residues" evidence="2">
    <location>
        <begin position="330"/>
        <end position="340"/>
    </location>
</feature>
<evidence type="ECO:0000313" key="6">
    <source>
        <dbReference type="Proteomes" id="UP001627154"/>
    </source>
</evidence>
<feature type="domain" description="Retropepsins" evidence="4">
    <location>
        <begin position="57"/>
        <end position="110"/>
    </location>
</feature>
<feature type="region of interest" description="Disordered" evidence="2">
    <location>
        <begin position="323"/>
        <end position="448"/>
    </location>
</feature>
<protein>
    <recommendedName>
        <fullName evidence="4">Retropepsins domain-containing protein</fullName>
    </recommendedName>
</protein>
<feature type="compositionally biased region" description="Basic and acidic residues" evidence="2">
    <location>
        <begin position="394"/>
        <end position="408"/>
    </location>
</feature>